<evidence type="ECO:0000313" key="2">
    <source>
        <dbReference type="Proteomes" id="UP000639772"/>
    </source>
</evidence>
<dbReference type="Proteomes" id="UP000639772">
    <property type="component" value="Chromosome 6"/>
</dbReference>
<proteinExistence type="predicted"/>
<dbReference type="CDD" id="cd09272">
    <property type="entry name" value="RNase_HI_RT_Ty1"/>
    <property type="match status" value="1"/>
</dbReference>
<reference evidence="1 2" key="1">
    <citation type="journal article" date="2020" name="Nat. Food">
        <title>A phased Vanilla planifolia genome enables genetic improvement of flavour and production.</title>
        <authorList>
            <person name="Hasing T."/>
            <person name="Tang H."/>
            <person name="Brym M."/>
            <person name="Khazi F."/>
            <person name="Huang T."/>
            <person name="Chambers A.H."/>
        </authorList>
    </citation>
    <scope>NUCLEOTIDE SEQUENCE [LARGE SCALE GENOMIC DNA]</scope>
    <source>
        <tissue evidence="1">Leaf</tissue>
    </source>
</reference>
<dbReference type="AlphaFoldDB" id="A0A835UZZ2"/>
<dbReference type="PANTHER" id="PTHR11439">
    <property type="entry name" value="GAG-POL-RELATED RETROTRANSPOSON"/>
    <property type="match status" value="1"/>
</dbReference>
<evidence type="ECO:0000313" key="1">
    <source>
        <dbReference type="EMBL" id="KAG0478031.1"/>
    </source>
</evidence>
<dbReference type="EMBL" id="JADCNM010000006">
    <property type="protein sequence ID" value="KAG0478031.1"/>
    <property type="molecule type" value="Genomic_DNA"/>
</dbReference>
<sequence length="150" mass="16893">MKSTSGYAFLFGSGFCSSSSRKQTVVALSSAEAEYVAAARAIAPAVWLKRILEDIGEKQEEPMTIFHDSKSAIAISENLRSHDRTKHVAIKYHYIREAVERQEMQLKLCTTNLQPADIFTEALSRETFISNREQIGVPKENESKGEFVEY</sequence>
<organism evidence="1 2">
    <name type="scientific">Vanilla planifolia</name>
    <name type="common">Vanilla</name>
    <dbReference type="NCBI Taxonomy" id="51239"/>
    <lineage>
        <taxon>Eukaryota</taxon>
        <taxon>Viridiplantae</taxon>
        <taxon>Streptophyta</taxon>
        <taxon>Embryophyta</taxon>
        <taxon>Tracheophyta</taxon>
        <taxon>Spermatophyta</taxon>
        <taxon>Magnoliopsida</taxon>
        <taxon>Liliopsida</taxon>
        <taxon>Asparagales</taxon>
        <taxon>Orchidaceae</taxon>
        <taxon>Vanilloideae</taxon>
        <taxon>Vanilleae</taxon>
        <taxon>Vanilla</taxon>
    </lineage>
</organism>
<protein>
    <submittedName>
        <fullName evidence="1">Uncharacterized protein</fullName>
    </submittedName>
</protein>
<accession>A0A835UZZ2</accession>
<name>A0A835UZZ2_VANPL</name>
<dbReference type="PANTHER" id="PTHR11439:SF502">
    <property type="entry name" value="SECRETED RXLR EFFECTOR PROTEIN 161-LIKE"/>
    <property type="match status" value="1"/>
</dbReference>
<comment type="caution">
    <text evidence="1">The sequence shown here is derived from an EMBL/GenBank/DDBJ whole genome shotgun (WGS) entry which is preliminary data.</text>
</comment>
<dbReference type="OrthoDB" id="614573at2759"/>
<gene>
    <name evidence="1" type="ORF">HPP92_012750</name>
</gene>